<reference evidence="2" key="1">
    <citation type="submission" date="2019-03" db="EMBL/GenBank/DDBJ databases">
        <title>Weissella sp. 26KH-42 Genome sequencing.</title>
        <authorList>
            <person name="Heo J."/>
            <person name="Kim S.-J."/>
            <person name="Kim J.-S."/>
            <person name="Hong S.-B."/>
            <person name="Kwon S.-W."/>
        </authorList>
    </citation>
    <scope>NUCLEOTIDE SEQUENCE [LARGE SCALE GENOMIC DNA]</scope>
    <source>
        <strain evidence="2">26KH-42</strain>
    </source>
</reference>
<protein>
    <submittedName>
        <fullName evidence="1">Uncharacterized protein</fullName>
    </submittedName>
</protein>
<evidence type="ECO:0000313" key="1">
    <source>
        <dbReference type="EMBL" id="QBO36156.1"/>
    </source>
</evidence>
<accession>A0A4P6YTY4</accession>
<name>A0A4P6YTY4_9LACO</name>
<proteinExistence type="predicted"/>
<organism evidence="1 2">
    <name type="scientific">Periweissella cryptocerci</name>
    <dbReference type="NCBI Taxonomy" id="2506420"/>
    <lineage>
        <taxon>Bacteria</taxon>
        <taxon>Bacillati</taxon>
        <taxon>Bacillota</taxon>
        <taxon>Bacilli</taxon>
        <taxon>Lactobacillales</taxon>
        <taxon>Lactobacillaceae</taxon>
        <taxon>Periweissella</taxon>
    </lineage>
</organism>
<gene>
    <name evidence="1" type="ORF">EQG49_06625</name>
</gene>
<dbReference type="Proteomes" id="UP000292886">
    <property type="component" value="Chromosome"/>
</dbReference>
<dbReference type="AlphaFoldDB" id="A0A4P6YTY4"/>
<sequence length="229" mass="25924">MNNKLMQEINKKLSVQLTGIRYIDVIYHIAKVALNVQFKFNLNEAETLVAQLLEKFFKQFEIVALLQTNPKLGVKVGFVIAAAYSMSLDAGNREKYLHYFLNSELIKNSEYDGVKHEQLQLLHSLLQDSDVQIKKVEIVPGQVTVDDIELLYLGAMRSGNPIENGIVYSVYLYRMERYTELLELLSVTCDNQTLINILVENLNYKQLSISELISLALLSAEFGGAADGE</sequence>
<dbReference type="EMBL" id="CP037940">
    <property type="protein sequence ID" value="QBO36156.1"/>
    <property type="molecule type" value="Genomic_DNA"/>
</dbReference>
<evidence type="ECO:0000313" key="2">
    <source>
        <dbReference type="Proteomes" id="UP000292886"/>
    </source>
</evidence>
<dbReference type="RefSeq" id="WP_133363234.1">
    <property type="nucleotide sequence ID" value="NZ_CP037940.1"/>
</dbReference>
<dbReference type="KEGG" id="wei:EQG49_06625"/>
<keyword evidence="2" id="KW-1185">Reference proteome</keyword>